<proteinExistence type="predicted"/>
<feature type="non-terminal residue" evidence="1">
    <location>
        <position position="1"/>
    </location>
</feature>
<dbReference type="Proteomes" id="UP000796761">
    <property type="component" value="Unassembled WGS sequence"/>
</dbReference>
<evidence type="ECO:0000313" key="1">
    <source>
        <dbReference type="EMBL" id="TRZ20119.1"/>
    </source>
</evidence>
<dbReference type="EMBL" id="SWJQ01000160">
    <property type="protein sequence ID" value="TRZ20119.1"/>
    <property type="molecule type" value="Genomic_DNA"/>
</dbReference>
<organism evidence="1 2">
    <name type="scientific">Zosterops borbonicus</name>
    <dbReference type="NCBI Taxonomy" id="364589"/>
    <lineage>
        <taxon>Eukaryota</taxon>
        <taxon>Metazoa</taxon>
        <taxon>Chordata</taxon>
        <taxon>Craniata</taxon>
        <taxon>Vertebrata</taxon>
        <taxon>Euteleostomi</taxon>
        <taxon>Archelosauria</taxon>
        <taxon>Archosauria</taxon>
        <taxon>Dinosauria</taxon>
        <taxon>Saurischia</taxon>
        <taxon>Theropoda</taxon>
        <taxon>Coelurosauria</taxon>
        <taxon>Aves</taxon>
        <taxon>Neognathae</taxon>
        <taxon>Neoaves</taxon>
        <taxon>Telluraves</taxon>
        <taxon>Australaves</taxon>
        <taxon>Passeriformes</taxon>
        <taxon>Sylvioidea</taxon>
        <taxon>Zosteropidae</taxon>
        <taxon>Zosterops</taxon>
    </lineage>
</organism>
<dbReference type="AlphaFoldDB" id="A0A8K1LN56"/>
<protein>
    <submittedName>
        <fullName evidence="1">Uncharacterized protein</fullName>
    </submittedName>
</protein>
<sequence>QNGVKTASGSSQFQEWRKRGKIYLVFRIRMNYPPKTNQAYQTSTHSQQPNHPIFHLWKKNGCITCGLSKKKKPHEQCEQFTLQT</sequence>
<gene>
    <name evidence="1" type="ORF">HGM15179_006974</name>
</gene>
<name>A0A8K1LN56_9PASS</name>
<feature type="non-terminal residue" evidence="1">
    <location>
        <position position="84"/>
    </location>
</feature>
<evidence type="ECO:0000313" key="2">
    <source>
        <dbReference type="Proteomes" id="UP000796761"/>
    </source>
</evidence>
<comment type="caution">
    <text evidence="1">The sequence shown here is derived from an EMBL/GenBank/DDBJ whole genome shotgun (WGS) entry which is preliminary data.</text>
</comment>
<keyword evidence="2" id="KW-1185">Reference proteome</keyword>
<accession>A0A8K1LN56</accession>
<reference evidence="1" key="1">
    <citation type="submission" date="2019-04" db="EMBL/GenBank/DDBJ databases">
        <title>Genome assembly of Zosterops borbonicus 15179.</title>
        <authorList>
            <person name="Leroy T."/>
            <person name="Anselmetti Y."/>
            <person name="Tilak M.-K."/>
            <person name="Nabholz B."/>
        </authorList>
    </citation>
    <scope>NUCLEOTIDE SEQUENCE</scope>
    <source>
        <strain evidence="1">HGM_15179</strain>
        <tissue evidence="1">Muscle</tissue>
    </source>
</reference>